<comment type="caution">
    <text evidence="2">The sequence shown here is derived from an EMBL/GenBank/DDBJ whole genome shotgun (WGS) entry which is preliminary data.</text>
</comment>
<dbReference type="PANTHER" id="PTHR21677">
    <property type="entry name" value="CRAMPED PROTEIN"/>
    <property type="match status" value="1"/>
</dbReference>
<name>A0AAN7QR80_TRANT</name>
<organism evidence="2 3">
    <name type="scientific">Trapa natans</name>
    <name type="common">Water chestnut</name>
    <dbReference type="NCBI Taxonomy" id="22666"/>
    <lineage>
        <taxon>Eukaryota</taxon>
        <taxon>Viridiplantae</taxon>
        <taxon>Streptophyta</taxon>
        <taxon>Embryophyta</taxon>
        <taxon>Tracheophyta</taxon>
        <taxon>Spermatophyta</taxon>
        <taxon>Magnoliopsida</taxon>
        <taxon>eudicotyledons</taxon>
        <taxon>Gunneridae</taxon>
        <taxon>Pentapetalae</taxon>
        <taxon>rosids</taxon>
        <taxon>malvids</taxon>
        <taxon>Myrtales</taxon>
        <taxon>Lythraceae</taxon>
        <taxon>Trapa</taxon>
    </lineage>
</organism>
<reference evidence="2 3" key="1">
    <citation type="journal article" date="2023" name="Hortic Res">
        <title>Pangenome of water caltrop reveals structural variations and asymmetric subgenome divergence after allopolyploidization.</title>
        <authorList>
            <person name="Zhang X."/>
            <person name="Chen Y."/>
            <person name="Wang L."/>
            <person name="Yuan Y."/>
            <person name="Fang M."/>
            <person name="Shi L."/>
            <person name="Lu R."/>
            <person name="Comes H.P."/>
            <person name="Ma Y."/>
            <person name="Chen Y."/>
            <person name="Huang G."/>
            <person name="Zhou Y."/>
            <person name="Zheng Z."/>
            <person name="Qiu Y."/>
        </authorList>
    </citation>
    <scope>NUCLEOTIDE SEQUENCE [LARGE SCALE GENOMIC DNA]</scope>
    <source>
        <strain evidence="2">F231</strain>
    </source>
</reference>
<evidence type="ECO:0000313" key="2">
    <source>
        <dbReference type="EMBL" id="KAK4776524.1"/>
    </source>
</evidence>
<dbReference type="InterPro" id="IPR055315">
    <property type="entry name" value="Cramped-like"/>
</dbReference>
<dbReference type="EMBL" id="JAXQNO010000018">
    <property type="protein sequence ID" value="KAK4776524.1"/>
    <property type="molecule type" value="Genomic_DNA"/>
</dbReference>
<dbReference type="GO" id="GO:0003682">
    <property type="term" value="F:chromatin binding"/>
    <property type="evidence" value="ECO:0007669"/>
    <property type="project" value="InterPro"/>
</dbReference>
<accession>A0AAN7QR80</accession>
<sequence length="464" mass="51223">MQQKEEAEIIRPVRHRKMSAQVNNPHTVPVWSENLNGEPKGTSNISAVGLCPVLETSPSTKIKLQLFPIDDDTRAGLEKDGHNPYLELTLRARKKISSVLKHIKNKWGSSSIARGEPVIFPYDTPEKTAASYRWTVNNCEVSAGEVYATIGCPTLFRLRYSWSSDSDTTFCPLEAPAAFDFQSKSTETCLQPENPLPCTSKEIINVCHEGKQNEVVLQEPFLGSSKAVPSPRDENVFLSHPEVHMRTQESEERGHEAEGQSVALWADSLTNISIGDLLSEACLLEKLGNFDSETNGSNVQLSSLISDSLDASIIANLKCSQSPMLPLSGPHSSILDAEITCHKFSMKRPSSSLSTDFPTTRETGYSGISQQETGFKASKVPKTDKDEGMVKSQLGTSQDDKHQEFEMDPLLPSWVYNDERSLGLTGINWTDTLGPFDLGLPLRIVESRDNISHSNLAWLNDIST</sequence>
<dbReference type="AlphaFoldDB" id="A0AAN7QR80"/>
<keyword evidence="3" id="KW-1185">Reference proteome</keyword>
<evidence type="ECO:0008006" key="4">
    <source>
        <dbReference type="Google" id="ProtNLM"/>
    </source>
</evidence>
<dbReference type="GO" id="GO:0007389">
    <property type="term" value="P:pattern specification process"/>
    <property type="evidence" value="ECO:0007669"/>
    <property type="project" value="TreeGrafter"/>
</dbReference>
<evidence type="ECO:0000313" key="3">
    <source>
        <dbReference type="Proteomes" id="UP001346149"/>
    </source>
</evidence>
<protein>
    <recommendedName>
        <fullName evidence="4">TSL-kinase interacting protein 1</fullName>
    </recommendedName>
</protein>
<dbReference type="PANTHER" id="PTHR21677:SF4">
    <property type="entry name" value="TSL-KINASE INTERACTING-LIKE PROTEIN"/>
    <property type="match status" value="1"/>
</dbReference>
<evidence type="ECO:0000256" key="1">
    <source>
        <dbReference type="SAM" id="MobiDB-lite"/>
    </source>
</evidence>
<gene>
    <name evidence="2" type="ORF">SAY86_005212</name>
</gene>
<dbReference type="GO" id="GO:0005634">
    <property type="term" value="C:nucleus"/>
    <property type="evidence" value="ECO:0007669"/>
    <property type="project" value="TreeGrafter"/>
</dbReference>
<feature type="region of interest" description="Disordered" evidence="1">
    <location>
        <begin position="379"/>
        <end position="401"/>
    </location>
</feature>
<dbReference type="Proteomes" id="UP001346149">
    <property type="component" value="Unassembled WGS sequence"/>
</dbReference>
<proteinExistence type="predicted"/>